<evidence type="ECO:0000313" key="8">
    <source>
        <dbReference type="EMBL" id="MBP2111625.1"/>
    </source>
</evidence>
<evidence type="ECO:0000313" key="9">
    <source>
        <dbReference type="Proteomes" id="UP000773462"/>
    </source>
</evidence>
<comment type="caution">
    <text evidence="8">The sequence shown here is derived from an EMBL/GenBank/DDBJ whole genome shotgun (WGS) entry which is preliminary data.</text>
</comment>
<dbReference type="PROSITE" id="PS50110">
    <property type="entry name" value="RESPONSE_REGULATORY"/>
    <property type="match status" value="1"/>
</dbReference>
<evidence type="ECO:0000259" key="7">
    <source>
        <dbReference type="PROSITE" id="PS50110"/>
    </source>
</evidence>
<keyword evidence="5" id="KW-0804">Transcription</keyword>
<keyword evidence="1 6" id="KW-0597">Phosphoprotein</keyword>
<accession>A0ABS4NQE8</accession>
<reference evidence="8 9" key="1">
    <citation type="submission" date="2021-03" db="EMBL/GenBank/DDBJ databases">
        <title>Genomic Encyclopedia of Type Strains, Phase IV (KMG-IV): sequencing the most valuable type-strain genomes for metagenomic binning, comparative biology and taxonomic classification.</title>
        <authorList>
            <person name="Goeker M."/>
        </authorList>
    </citation>
    <scope>NUCLEOTIDE SEQUENCE [LARGE SCALE GENOMIC DNA]</scope>
    <source>
        <strain evidence="8 9">DSM 101953</strain>
    </source>
</reference>
<evidence type="ECO:0000256" key="2">
    <source>
        <dbReference type="ARBA" id="ARBA00023012"/>
    </source>
</evidence>
<protein>
    <submittedName>
        <fullName evidence="8">Two-component SAPR family response regulator</fullName>
    </submittedName>
</protein>
<name>A0ABS4NQE8_9BACL</name>
<evidence type="ECO:0000256" key="1">
    <source>
        <dbReference type="ARBA" id="ARBA00022553"/>
    </source>
</evidence>
<dbReference type="PANTHER" id="PTHR48111">
    <property type="entry name" value="REGULATOR OF RPOS"/>
    <property type="match status" value="1"/>
</dbReference>
<evidence type="ECO:0000256" key="3">
    <source>
        <dbReference type="ARBA" id="ARBA00023015"/>
    </source>
</evidence>
<dbReference type="Pfam" id="PF00072">
    <property type="entry name" value="Response_reg"/>
    <property type="match status" value="1"/>
</dbReference>
<keyword evidence="9" id="KW-1185">Reference proteome</keyword>
<feature type="domain" description="Response regulatory" evidence="7">
    <location>
        <begin position="3"/>
        <end position="117"/>
    </location>
</feature>
<evidence type="ECO:0000256" key="5">
    <source>
        <dbReference type="ARBA" id="ARBA00023163"/>
    </source>
</evidence>
<feature type="modified residue" description="4-aspartylphosphate" evidence="6">
    <location>
        <position position="54"/>
    </location>
</feature>
<dbReference type="SUPFAM" id="SSF46894">
    <property type="entry name" value="C-terminal effector domain of the bipartite response regulators"/>
    <property type="match status" value="1"/>
</dbReference>
<dbReference type="InterPro" id="IPR011006">
    <property type="entry name" value="CheY-like_superfamily"/>
</dbReference>
<proteinExistence type="predicted"/>
<dbReference type="PANTHER" id="PTHR48111:SF1">
    <property type="entry name" value="TWO-COMPONENT RESPONSE REGULATOR ORR33"/>
    <property type="match status" value="1"/>
</dbReference>
<dbReference type="Proteomes" id="UP000773462">
    <property type="component" value="Unassembled WGS sequence"/>
</dbReference>
<organism evidence="8 9">
    <name type="scientific">Paenibacillus silagei</name>
    <dbReference type="NCBI Taxonomy" id="1670801"/>
    <lineage>
        <taxon>Bacteria</taxon>
        <taxon>Bacillati</taxon>
        <taxon>Bacillota</taxon>
        <taxon>Bacilli</taxon>
        <taxon>Bacillales</taxon>
        <taxon>Paenibacillaceae</taxon>
        <taxon>Paenibacillus</taxon>
    </lineage>
</organism>
<sequence length="355" mass="41052">MYTAVILEDEIPALDLLEVLVSRHESFTISGTFTNPAEALEQLPELQPDIIFLDVEMPQMNGLELARRIREVSEQAHIVFTTGHTHYAVKAFDVQALDYIVKPVTPKAIERVYDRLARQQPSRSMPERPAAAAPVPAPTVTGFGRLEVRNADHQLLQFPTRISEELFAYLLCHPNREADKWKLSELLWPDMDGERVLRNLHTAIYRVKRVMEAGGLPMRIKKTSEGYTLDTGEFVYDVMQYQQAGRLLTGECLDLEQLEKLFSLYRGPLFQGKPYVWKISLEEKYRLIYEKLSLRLISEAISGSALQAAEDRFYACLLAEPQNEEFYRQLLQLFPAEDQNRRMQQMYSRLREEHT</sequence>
<dbReference type="InterPro" id="IPR039420">
    <property type="entry name" value="WalR-like"/>
</dbReference>
<keyword evidence="3" id="KW-0805">Transcription regulation</keyword>
<dbReference type="InterPro" id="IPR016032">
    <property type="entry name" value="Sig_transdc_resp-reg_C-effctor"/>
</dbReference>
<evidence type="ECO:0000256" key="4">
    <source>
        <dbReference type="ARBA" id="ARBA00023125"/>
    </source>
</evidence>
<evidence type="ECO:0000256" key="6">
    <source>
        <dbReference type="PROSITE-ProRule" id="PRU00169"/>
    </source>
</evidence>
<keyword evidence="4" id="KW-0238">DNA-binding</keyword>
<dbReference type="Gene3D" id="3.40.50.2300">
    <property type="match status" value="1"/>
</dbReference>
<dbReference type="EMBL" id="JAGGLV010000004">
    <property type="protein sequence ID" value="MBP2111625.1"/>
    <property type="molecule type" value="Genomic_DNA"/>
</dbReference>
<dbReference type="SUPFAM" id="SSF52172">
    <property type="entry name" value="CheY-like"/>
    <property type="match status" value="1"/>
</dbReference>
<dbReference type="SMART" id="SM00448">
    <property type="entry name" value="REC"/>
    <property type="match status" value="1"/>
</dbReference>
<dbReference type="RefSeq" id="WP_209871595.1">
    <property type="nucleotide sequence ID" value="NZ_JAGGLV010000004.1"/>
</dbReference>
<dbReference type="Gene3D" id="1.10.10.10">
    <property type="entry name" value="Winged helix-like DNA-binding domain superfamily/Winged helix DNA-binding domain"/>
    <property type="match status" value="1"/>
</dbReference>
<dbReference type="InterPro" id="IPR036388">
    <property type="entry name" value="WH-like_DNA-bd_sf"/>
</dbReference>
<keyword evidence="2" id="KW-0902">Two-component regulatory system</keyword>
<dbReference type="InterPro" id="IPR001789">
    <property type="entry name" value="Sig_transdc_resp-reg_receiver"/>
</dbReference>
<gene>
    <name evidence="8" type="ORF">J2Z70_001766</name>
</gene>